<name>A0AAJ6MGL6_LACLC</name>
<dbReference type="Gene3D" id="3.90.1150.10">
    <property type="entry name" value="Aspartate Aminotransferase, domain 1"/>
    <property type="match status" value="1"/>
</dbReference>
<keyword evidence="4" id="KW-0663">Pyridoxal phosphate</keyword>
<dbReference type="FunFam" id="3.40.640.10:FF:000084">
    <property type="entry name" value="IscS-like cysteine desulfurase"/>
    <property type="match status" value="1"/>
</dbReference>
<dbReference type="InterPro" id="IPR015422">
    <property type="entry name" value="PyrdxlP-dep_Trfase_small"/>
</dbReference>
<dbReference type="InterPro" id="IPR015424">
    <property type="entry name" value="PyrdxlP-dep_Trfase"/>
</dbReference>
<dbReference type="Pfam" id="PF00266">
    <property type="entry name" value="Aminotran_5"/>
    <property type="match status" value="1"/>
</dbReference>
<organism evidence="9 10">
    <name type="scientific">Lactococcus lactis subsp. cremoris</name>
    <name type="common">Streptococcus cremoris</name>
    <dbReference type="NCBI Taxonomy" id="1359"/>
    <lineage>
        <taxon>Bacteria</taxon>
        <taxon>Bacillati</taxon>
        <taxon>Bacillota</taxon>
        <taxon>Bacilli</taxon>
        <taxon>Lactobacillales</taxon>
        <taxon>Streptococcaceae</taxon>
        <taxon>Lactococcus</taxon>
    </lineage>
</organism>
<keyword evidence="6" id="KW-0411">Iron-sulfur</keyword>
<dbReference type="Proteomes" id="UP000192016">
    <property type="component" value="Chromosome"/>
</dbReference>
<dbReference type="Gene3D" id="3.40.640.10">
    <property type="entry name" value="Type I PLP-dependent aspartate aminotransferase-like (Major domain)"/>
    <property type="match status" value="1"/>
</dbReference>
<evidence type="ECO:0000313" key="9">
    <source>
        <dbReference type="EMBL" id="WOW93252.1"/>
    </source>
</evidence>
<feature type="domain" description="Aminotransferase class V" evidence="8">
    <location>
        <begin position="2"/>
        <end position="365"/>
    </location>
</feature>
<accession>A0AAJ6MGL6</accession>
<evidence type="ECO:0000313" key="10">
    <source>
        <dbReference type="Proteomes" id="UP000192016"/>
    </source>
</evidence>
<evidence type="ECO:0000259" key="8">
    <source>
        <dbReference type="Pfam" id="PF00266"/>
    </source>
</evidence>
<dbReference type="InterPro" id="IPR016454">
    <property type="entry name" value="Cysteine_dSase"/>
</dbReference>
<reference evidence="9 10" key="1">
    <citation type="journal article" date="2017" name="BMC Genomics">
        <title>Comparative and functional genomics of the Lactococcus lactis taxon; insights into evolution and niche adaptation.</title>
        <authorList>
            <person name="Kelleher P."/>
            <person name="Bottacini F."/>
            <person name="Mahony J."/>
            <person name="Kilcawley K.N."/>
            <person name="van Sinderen D."/>
        </authorList>
    </citation>
    <scope>NUCLEOTIDE SEQUENCE [LARGE SCALE GENOMIC DNA]</scope>
    <source>
        <strain evidence="9 10">UC109</strain>
    </source>
</reference>
<dbReference type="PROSITE" id="PS00595">
    <property type="entry name" value="AA_TRANSFER_CLASS_5"/>
    <property type="match status" value="1"/>
</dbReference>
<comment type="similarity">
    <text evidence="2">Belongs to the class-V pyridoxal-phosphate-dependent aminotransferase family. NifS/IscS subfamily.</text>
</comment>
<proteinExistence type="inferred from homology"/>
<protein>
    <submittedName>
        <fullName evidence="9">Cysteine desulfurase family protein</fullName>
    </submittedName>
</protein>
<gene>
    <name evidence="9" type="ORF">LLUC109_0496</name>
</gene>
<sequence length="381" mass="41839">MIYFDNSATTAVNPMVLRTYTDVATKIMGNPSSLHGLGTTATRLLEASRRQIAELLGLDSQEIFFTSGGTEGDNWIIKGVAFEKRPYGNHIIVSSVEHPAVKNAAEWLKTQGFELDYAPVDADGFVIVSELEKLIRDETILISVMAVNNEVGAIQPIQEISELLADKPTISFHVDAVQAIGKVPLETWLTDRLDFATLSAHKFHGPRGVGIVVAKKGKRLTPLLHGGGQEHNWRSTTENLAGIAATSKALRLAVDEDDFKRKKMLAMKQAILEELEKHKKVHVFSKMTDFAPNILTFGIRGVRGEVVVHAFEQHDIYISTTSACSSKKNAADGTLVAMNVPSKLATSAVRISLDPTNNMAEVEQFLTVFRQIYQELEKVSG</sequence>
<dbReference type="AlphaFoldDB" id="A0AAJ6MGL6"/>
<dbReference type="EMBL" id="CP015907">
    <property type="protein sequence ID" value="WOW93252.1"/>
    <property type="molecule type" value="Genomic_DNA"/>
</dbReference>
<dbReference type="GO" id="GO:0031071">
    <property type="term" value="F:cysteine desulfurase activity"/>
    <property type="evidence" value="ECO:0007669"/>
    <property type="project" value="UniProtKB-ARBA"/>
</dbReference>
<comment type="cofactor">
    <cofactor evidence="1 7">
        <name>pyridoxal 5'-phosphate</name>
        <dbReference type="ChEBI" id="CHEBI:597326"/>
    </cofactor>
</comment>
<keyword evidence="3" id="KW-0479">Metal-binding</keyword>
<dbReference type="GO" id="GO:0046872">
    <property type="term" value="F:metal ion binding"/>
    <property type="evidence" value="ECO:0007669"/>
    <property type="project" value="UniProtKB-KW"/>
</dbReference>
<dbReference type="RefSeq" id="WP_015082101.1">
    <property type="nucleotide sequence ID" value="NZ_CP015894.2"/>
</dbReference>
<evidence type="ECO:0000256" key="7">
    <source>
        <dbReference type="RuleBase" id="RU004504"/>
    </source>
</evidence>
<evidence type="ECO:0000256" key="3">
    <source>
        <dbReference type="ARBA" id="ARBA00022723"/>
    </source>
</evidence>
<evidence type="ECO:0000256" key="4">
    <source>
        <dbReference type="ARBA" id="ARBA00022898"/>
    </source>
</evidence>
<evidence type="ECO:0000256" key="6">
    <source>
        <dbReference type="ARBA" id="ARBA00023014"/>
    </source>
</evidence>
<evidence type="ECO:0000256" key="2">
    <source>
        <dbReference type="ARBA" id="ARBA00006490"/>
    </source>
</evidence>
<keyword evidence="5" id="KW-0408">Iron</keyword>
<dbReference type="PANTHER" id="PTHR11601">
    <property type="entry name" value="CYSTEINE DESULFURYLASE FAMILY MEMBER"/>
    <property type="match status" value="1"/>
</dbReference>
<evidence type="ECO:0000256" key="5">
    <source>
        <dbReference type="ARBA" id="ARBA00023004"/>
    </source>
</evidence>
<dbReference type="GO" id="GO:0051536">
    <property type="term" value="F:iron-sulfur cluster binding"/>
    <property type="evidence" value="ECO:0007669"/>
    <property type="project" value="UniProtKB-KW"/>
</dbReference>
<dbReference type="Gene3D" id="1.10.260.50">
    <property type="match status" value="1"/>
</dbReference>
<evidence type="ECO:0000256" key="1">
    <source>
        <dbReference type="ARBA" id="ARBA00001933"/>
    </source>
</evidence>
<dbReference type="PANTHER" id="PTHR11601:SF50">
    <property type="entry name" value="CYSTEINE DESULFURASE ISCS 2-RELATED"/>
    <property type="match status" value="1"/>
</dbReference>
<dbReference type="InterPro" id="IPR020578">
    <property type="entry name" value="Aminotrans_V_PyrdxlP_BS"/>
</dbReference>
<dbReference type="InterPro" id="IPR015421">
    <property type="entry name" value="PyrdxlP-dep_Trfase_major"/>
</dbReference>
<dbReference type="PIRSF" id="PIRSF005572">
    <property type="entry name" value="NifS"/>
    <property type="match status" value="1"/>
</dbReference>
<dbReference type="InterPro" id="IPR000192">
    <property type="entry name" value="Aminotrans_V_dom"/>
</dbReference>
<dbReference type="SUPFAM" id="SSF53383">
    <property type="entry name" value="PLP-dependent transferases"/>
    <property type="match status" value="1"/>
</dbReference>